<sequence>MDREYLDKLKKIRDDKLRLFYKDEMNRKMMKCGDLNEEPYNPTTFLYIRAFLGDNGNRPIPSGKCYCLSPDIELYLNGSVFDTVNPLLPESNYTVQVTVTNDGDQACNSCTVDLYLCKPSLGFSTQGGTMIGITNTRIEAHSSATVEFPFTTTKDMEGHRCMFARAYSLTSNDYPEDMVNFNSYTDRHIGQQNLNIVHQGKTLEFDVNRIIKEKGKNVYIVFKRDNVLFENQLISKRFALSNKRVFTDKIKLYEKNNLMTKPEIITKRSKVLNLLKSSNQKNKLKLSNENQYNIKLPYIPGTKELEQGKWSYQIRSELSNIKMEIPMLGLEKNEAIPMRLAVIDPATGESMGEITVIVVA</sequence>
<reference evidence="1" key="1">
    <citation type="submission" date="2020-12" db="EMBL/GenBank/DDBJ databases">
        <title>M. sibirica DSM 26468T genome.</title>
        <authorList>
            <person name="Thieme N."/>
            <person name="Rettenmaier R."/>
            <person name="Zverlov V."/>
            <person name="Liebl W."/>
        </authorList>
    </citation>
    <scope>NUCLEOTIDE SEQUENCE</scope>
    <source>
        <strain evidence="1">DSM 26468</strain>
    </source>
</reference>
<proteinExistence type="predicted"/>
<comment type="caution">
    <text evidence="1">The sequence shown here is derived from an EMBL/GenBank/DDBJ whole genome shotgun (WGS) entry which is preliminary data.</text>
</comment>
<gene>
    <name evidence="1" type="ORF">I5677_03410</name>
</gene>
<dbReference type="Gene3D" id="2.60.40.10">
    <property type="entry name" value="Immunoglobulins"/>
    <property type="match status" value="1"/>
</dbReference>
<keyword evidence="2" id="KW-1185">Reference proteome</keyword>
<name>A0A8J7KW49_9FIRM</name>
<accession>A0A8J7KW49</accession>
<evidence type="ECO:0000313" key="1">
    <source>
        <dbReference type="EMBL" id="MBH1939942.1"/>
    </source>
</evidence>
<dbReference type="RefSeq" id="WP_197660151.1">
    <property type="nucleotide sequence ID" value="NZ_JAEAGR010000002.1"/>
</dbReference>
<protein>
    <recommendedName>
        <fullName evidence="3">CARDB domain-containing protein</fullName>
    </recommendedName>
</protein>
<evidence type="ECO:0008006" key="3">
    <source>
        <dbReference type="Google" id="ProtNLM"/>
    </source>
</evidence>
<dbReference type="InterPro" id="IPR013783">
    <property type="entry name" value="Ig-like_fold"/>
</dbReference>
<dbReference type="EMBL" id="JAEAGR010000002">
    <property type="protein sequence ID" value="MBH1939942.1"/>
    <property type="molecule type" value="Genomic_DNA"/>
</dbReference>
<dbReference type="AlphaFoldDB" id="A0A8J7KW49"/>
<dbReference type="Proteomes" id="UP000623269">
    <property type="component" value="Unassembled WGS sequence"/>
</dbReference>
<evidence type="ECO:0000313" key="2">
    <source>
        <dbReference type="Proteomes" id="UP000623269"/>
    </source>
</evidence>
<organism evidence="1 2">
    <name type="scientific">Mobilitalea sibirica</name>
    <dbReference type="NCBI Taxonomy" id="1462919"/>
    <lineage>
        <taxon>Bacteria</taxon>
        <taxon>Bacillati</taxon>
        <taxon>Bacillota</taxon>
        <taxon>Clostridia</taxon>
        <taxon>Lachnospirales</taxon>
        <taxon>Lachnospiraceae</taxon>
        <taxon>Mobilitalea</taxon>
    </lineage>
</organism>